<dbReference type="GO" id="GO:0035999">
    <property type="term" value="P:tetrahydrofolate interconversion"/>
    <property type="evidence" value="ECO:0007669"/>
    <property type="project" value="TreeGrafter"/>
</dbReference>
<dbReference type="EMBL" id="FQVN01000010">
    <property type="protein sequence ID" value="SHG57500.1"/>
    <property type="molecule type" value="Genomic_DNA"/>
</dbReference>
<dbReference type="AlphaFoldDB" id="A0A1M5KXV1"/>
<dbReference type="GO" id="GO:0005524">
    <property type="term" value="F:ATP binding"/>
    <property type="evidence" value="ECO:0007669"/>
    <property type="project" value="UniProtKB-KW"/>
</dbReference>
<comment type="cofactor">
    <cofactor evidence="5">
        <name>Mg(2+)</name>
        <dbReference type="ChEBI" id="CHEBI:18420"/>
    </cofactor>
</comment>
<dbReference type="Proteomes" id="UP000184501">
    <property type="component" value="Unassembled WGS sequence"/>
</dbReference>
<feature type="binding site" evidence="4">
    <location>
        <begin position="143"/>
        <end position="151"/>
    </location>
    <ligand>
        <name>ATP</name>
        <dbReference type="ChEBI" id="CHEBI:30616"/>
    </ligand>
</feature>
<dbReference type="OrthoDB" id="3242798at2"/>
<feature type="binding site" evidence="4">
    <location>
        <position position="61"/>
    </location>
    <ligand>
        <name>substrate</name>
    </ligand>
</feature>
<evidence type="ECO:0000256" key="3">
    <source>
        <dbReference type="ARBA" id="ARBA00022840"/>
    </source>
</evidence>
<dbReference type="PANTHER" id="PTHR23407:SF1">
    <property type="entry name" value="5-FORMYLTETRAHYDROFOLATE CYCLO-LIGASE"/>
    <property type="match status" value="1"/>
</dbReference>
<comment type="similarity">
    <text evidence="1 5">Belongs to the 5-formyltetrahydrofolate cyclo-ligase family.</text>
</comment>
<dbReference type="RefSeq" id="WP_073488390.1">
    <property type="nucleotide sequence ID" value="NZ_FQVN01000010.1"/>
</dbReference>
<sequence length="203" mass="21068">MVERGFDQLDKAAWRARVLAERRAASAATHAAEATALADAVGRWASGQRGTACAYVPVGTEPGSSAMLDALRWAGWRVLLPVVPAPRVGPSALEWAEYRGEGSLARGAFGLLEPTGPRLGPDAAAEAEVVFVPALAVDARGVRLGRGGGYYDRSLPLTRPGTLLVAVVRDGEVVAELPAEPHDVRVGAVLTPARGLVPLAPPG</sequence>
<gene>
    <name evidence="6" type="ORF">SAMN05444320_11094</name>
</gene>
<reference evidence="6 7" key="1">
    <citation type="submission" date="2016-11" db="EMBL/GenBank/DDBJ databases">
        <authorList>
            <person name="Jaros S."/>
            <person name="Januszkiewicz K."/>
            <person name="Wedrychowicz H."/>
        </authorList>
    </citation>
    <scope>NUCLEOTIDE SEQUENCE [LARGE SCALE GENOMIC DNA]</scope>
    <source>
        <strain evidence="6 7">DSM 44523</strain>
    </source>
</reference>
<evidence type="ECO:0000313" key="7">
    <source>
        <dbReference type="Proteomes" id="UP000184501"/>
    </source>
</evidence>
<evidence type="ECO:0000313" key="6">
    <source>
        <dbReference type="EMBL" id="SHG57500.1"/>
    </source>
</evidence>
<dbReference type="InterPro" id="IPR024185">
    <property type="entry name" value="FTHF_cligase-like_sf"/>
</dbReference>
<dbReference type="Gene3D" id="3.40.50.10420">
    <property type="entry name" value="NagB/RpiA/CoA transferase-like"/>
    <property type="match status" value="1"/>
</dbReference>
<dbReference type="EC" id="6.3.3.2" evidence="5"/>
<dbReference type="InterPro" id="IPR002698">
    <property type="entry name" value="FTHF_cligase"/>
</dbReference>
<dbReference type="GO" id="GO:0046872">
    <property type="term" value="F:metal ion binding"/>
    <property type="evidence" value="ECO:0007669"/>
    <property type="project" value="UniProtKB-KW"/>
</dbReference>
<feature type="binding site" evidence="4">
    <location>
        <begin position="11"/>
        <end position="15"/>
    </location>
    <ligand>
        <name>ATP</name>
        <dbReference type="ChEBI" id="CHEBI:30616"/>
    </ligand>
</feature>
<dbReference type="InterPro" id="IPR037171">
    <property type="entry name" value="NagB/RpiA_transferase-like"/>
</dbReference>
<evidence type="ECO:0000256" key="5">
    <source>
        <dbReference type="RuleBase" id="RU361279"/>
    </source>
</evidence>
<dbReference type="SUPFAM" id="SSF100950">
    <property type="entry name" value="NagB/RpiA/CoA transferase-like"/>
    <property type="match status" value="1"/>
</dbReference>
<dbReference type="GO" id="GO:0009396">
    <property type="term" value="P:folic acid-containing compound biosynthetic process"/>
    <property type="evidence" value="ECO:0007669"/>
    <property type="project" value="TreeGrafter"/>
</dbReference>
<accession>A0A1M5KXV1</accession>
<feature type="binding site" evidence="4">
    <location>
        <position position="56"/>
    </location>
    <ligand>
        <name>substrate</name>
    </ligand>
</feature>
<comment type="catalytic activity">
    <reaction evidence="5">
        <text>(6S)-5-formyl-5,6,7,8-tetrahydrofolate + ATP = (6R)-5,10-methenyltetrahydrofolate + ADP + phosphate</text>
        <dbReference type="Rhea" id="RHEA:10488"/>
        <dbReference type="ChEBI" id="CHEBI:30616"/>
        <dbReference type="ChEBI" id="CHEBI:43474"/>
        <dbReference type="ChEBI" id="CHEBI:57455"/>
        <dbReference type="ChEBI" id="CHEBI:57457"/>
        <dbReference type="ChEBI" id="CHEBI:456216"/>
        <dbReference type="EC" id="6.3.3.2"/>
    </reaction>
</comment>
<keyword evidence="7" id="KW-1185">Reference proteome</keyword>
<evidence type="ECO:0000256" key="1">
    <source>
        <dbReference type="ARBA" id="ARBA00010638"/>
    </source>
</evidence>
<evidence type="ECO:0000256" key="2">
    <source>
        <dbReference type="ARBA" id="ARBA00022741"/>
    </source>
</evidence>
<keyword evidence="2 4" id="KW-0547">Nucleotide-binding</keyword>
<dbReference type="NCBIfam" id="TIGR02727">
    <property type="entry name" value="MTHFS_bact"/>
    <property type="match status" value="1"/>
</dbReference>
<dbReference type="STRING" id="2017.SAMN05444320_11094"/>
<dbReference type="PIRSF" id="PIRSF006806">
    <property type="entry name" value="FTHF_cligase"/>
    <property type="match status" value="1"/>
</dbReference>
<dbReference type="GO" id="GO:0030272">
    <property type="term" value="F:5-formyltetrahydrofolate cyclo-ligase activity"/>
    <property type="evidence" value="ECO:0007669"/>
    <property type="project" value="UniProtKB-EC"/>
</dbReference>
<proteinExistence type="inferred from homology"/>
<name>A0A1M5KXV1_STRHI</name>
<evidence type="ECO:0000256" key="4">
    <source>
        <dbReference type="PIRSR" id="PIRSR006806-1"/>
    </source>
</evidence>
<dbReference type="Pfam" id="PF01812">
    <property type="entry name" value="5-FTHF_cyc-lig"/>
    <property type="match status" value="1"/>
</dbReference>
<protein>
    <recommendedName>
        <fullName evidence="5">5-formyltetrahydrofolate cyclo-ligase</fullName>
        <ecNumber evidence="5">6.3.3.2</ecNumber>
    </recommendedName>
</protein>
<keyword evidence="3 4" id="KW-0067">ATP-binding</keyword>
<keyword evidence="6" id="KW-0436">Ligase</keyword>
<keyword evidence="5" id="KW-0460">Magnesium</keyword>
<dbReference type="PANTHER" id="PTHR23407">
    <property type="entry name" value="ATPASE INHIBITOR/5-FORMYLTETRAHYDROFOLATE CYCLO-LIGASE"/>
    <property type="match status" value="1"/>
</dbReference>
<organism evidence="6 7">
    <name type="scientific">Streptoalloteichus hindustanus</name>
    <dbReference type="NCBI Taxonomy" id="2017"/>
    <lineage>
        <taxon>Bacteria</taxon>
        <taxon>Bacillati</taxon>
        <taxon>Actinomycetota</taxon>
        <taxon>Actinomycetes</taxon>
        <taxon>Pseudonocardiales</taxon>
        <taxon>Pseudonocardiaceae</taxon>
        <taxon>Streptoalloteichus</taxon>
    </lineage>
</organism>
<keyword evidence="5" id="KW-0479">Metal-binding</keyword>